<sequence>MNIFLNDLVTLNKVILDNAREQFPDAEAPRLRYRAAPAPVADELQADVCTEVVSGETRYRIATSSDGTRWHMTVDFALSRAVQQVPYVVLTFSTFGKVEEMIFEQVLLDVPPTRYRAQLDLDRLEQRDALLRALSDYDSQTTLVVAIVTDNGLLNTITSPKVFYFAENYYPYIYQGILPPPPRLQLILTPLAFGQLWYNYYQDYVRKNYLYYLPDTFLLATNAADDDKPMLSISFSAAPHATSLNDVEVTFDYFLSPKVNQARIGDATAQFTQMQPDGKLAPFANADTLTLLLGLPDGKTEEKNALINLQSGIVDSFTLPASQFGLIWDAFFDRSPQNLLLKGYLAVQFTGFNPDNLPVALALDAKYQNRLPDFIKQSAPADINKTVEFRSDAGAYDPAGPRPIKRMLVSIDNQTIELDKEHPVQSVNVKISVLELILHPDKKLVYHYDLQIIYVDGGKKSSYDNTSSFEIIYVP</sequence>
<organism evidence="2">
    <name type="scientific">Serratia marcescens</name>
    <dbReference type="NCBI Taxonomy" id="615"/>
    <lineage>
        <taxon>Bacteria</taxon>
        <taxon>Pseudomonadati</taxon>
        <taxon>Pseudomonadota</taxon>
        <taxon>Gammaproteobacteria</taxon>
        <taxon>Enterobacterales</taxon>
        <taxon>Yersiniaceae</taxon>
        <taxon>Serratia</taxon>
    </lineage>
</organism>
<dbReference type="AlphaFoldDB" id="A0A1C3HE15"/>
<proteinExistence type="predicted"/>
<gene>
    <name evidence="1" type="ORF">MC70_010270</name>
    <name evidence="2" type="ORF">PWN146_01992</name>
</gene>
<dbReference type="Proteomes" id="UP000030378">
    <property type="component" value="Unassembled WGS sequence"/>
</dbReference>
<accession>A0A1C3HE15</accession>
<evidence type="ECO:0000313" key="3">
    <source>
        <dbReference type="Proteomes" id="UP000030378"/>
    </source>
</evidence>
<dbReference type="EMBL" id="LT575490">
    <property type="protein sequence ID" value="SAY43301.1"/>
    <property type="molecule type" value="Genomic_DNA"/>
</dbReference>
<reference evidence="1" key="3">
    <citation type="submission" date="2017-12" db="EMBL/GenBank/DDBJ databases">
        <title>FDA dAtabase for Regulatory Grade micrObial Sequences (FDA-ARGOS): Supporting development and validation of Infectious Disease Dx tests.</title>
        <authorList>
            <person name="Campos J."/>
            <person name="Goldberg B."/>
            <person name="Tallon L.J."/>
            <person name="Sadzewicz L."/>
            <person name="Sengamalay N."/>
            <person name="Ott S."/>
            <person name="Godinez A."/>
            <person name="Nagaraj S."/>
            <person name="Vavikolanu K."/>
            <person name="Vyas G."/>
            <person name="Nadendla S."/>
            <person name="Aluvathingal J."/>
            <person name="Geyer C."/>
            <person name="Nandy P."/>
            <person name="Hobson J."/>
            <person name="Sichtig H."/>
        </authorList>
    </citation>
    <scope>NUCLEOTIDE SEQUENCE</scope>
    <source>
        <strain evidence="1">FDAARGOS_79</strain>
    </source>
</reference>
<protein>
    <submittedName>
        <fullName evidence="2">Uncharacterized protein</fullName>
    </submittedName>
</protein>
<name>A0A1C3HE15_SERMA</name>
<reference evidence="3" key="2">
    <citation type="submission" date="2017-12" db="EMBL/GenBank/DDBJ databases">
        <title>FDA dAtabase for Regulatory Grade micrObial Sequences (FDA-ARGOS): Supporting development and validation of Infectious Disease Dx tests.</title>
        <authorList>
            <person name="Campos J."/>
            <person name="Goldberg B."/>
            <person name="Tallon L."/>
            <person name="Sadzewicz L."/>
            <person name="Sengamalay N."/>
            <person name="Ott S."/>
            <person name="Godinez A."/>
            <person name="Nagaraj S."/>
            <person name="Vavikolanu K."/>
            <person name="Vyas G."/>
            <person name="Nadendla S."/>
            <person name="Aluvathingal J."/>
            <person name="Geyer C."/>
            <person name="Nandy P."/>
            <person name="Hobson J."/>
            <person name="Sichtig H."/>
        </authorList>
    </citation>
    <scope>NUCLEOTIDE SEQUENCE [LARGE SCALE GENOMIC DNA]</scope>
    <source>
        <strain evidence="3">FDAARGOS_79</strain>
    </source>
</reference>
<evidence type="ECO:0000313" key="1">
    <source>
        <dbReference type="EMBL" id="PNO70366.1"/>
    </source>
</evidence>
<reference evidence="2" key="1">
    <citation type="submission" date="2016-05" db="EMBL/GenBank/DDBJ databases">
        <authorList>
            <person name="Cock P.J.A."/>
            <person name="Cock P.J.A."/>
        </authorList>
    </citation>
    <scope>NUCLEOTIDE SEQUENCE</scope>
    <source>
        <strain evidence="2">PWN146_assembly</strain>
    </source>
</reference>
<dbReference type="RefSeq" id="WP_087762752.1">
    <property type="nucleotide sequence ID" value="NZ_CP018917.1"/>
</dbReference>
<evidence type="ECO:0000313" key="2">
    <source>
        <dbReference type="EMBL" id="SAY43301.1"/>
    </source>
</evidence>
<dbReference type="EMBL" id="JTBC02000002">
    <property type="protein sequence ID" value="PNO70366.1"/>
    <property type="molecule type" value="Genomic_DNA"/>
</dbReference>